<dbReference type="PANTHER" id="PTHR47123">
    <property type="entry name" value="F-BOX PROTEIN SKIP23"/>
    <property type="match status" value="1"/>
</dbReference>
<evidence type="ECO:0000259" key="1">
    <source>
        <dbReference type="Pfam" id="PF03478"/>
    </source>
</evidence>
<dbReference type="Proteomes" id="UP000836841">
    <property type="component" value="Chromosome 4"/>
</dbReference>
<dbReference type="InterPro" id="IPR005174">
    <property type="entry name" value="KIB1-4_b-propeller"/>
</dbReference>
<dbReference type="CDD" id="cd09917">
    <property type="entry name" value="F-box_SF"/>
    <property type="match status" value="1"/>
</dbReference>
<dbReference type="SUPFAM" id="SSF81383">
    <property type="entry name" value="F-box domain"/>
    <property type="match status" value="1"/>
</dbReference>
<proteinExistence type="predicted"/>
<feature type="non-terminal residue" evidence="2">
    <location>
        <position position="428"/>
    </location>
</feature>
<dbReference type="Pfam" id="PF03478">
    <property type="entry name" value="Beta-prop_KIB1-4"/>
    <property type="match status" value="1"/>
</dbReference>
<dbReference type="AlphaFoldDB" id="A0AAU9SF54"/>
<dbReference type="PANTHER" id="PTHR47123:SF17">
    <property type="entry name" value="F-BOX DOMAIN-CONTAINING PROTEIN"/>
    <property type="match status" value="1"/>
</dbReference>
<accession>A0AAU9SF54</accession>
<organism evidence="2 3">
    <name type="scientific">Thlaspi arvense</name>
    <name type="common">Field penny-cress</name>
    <dbReference type="NCBI Taxonomy" id="13288"/>
    <lineage>
        <taxon>Eukaryota</taxon>
        <taxon>Viridiplantae</taxon>
        <taxon>Streptophyta</taxon>
        <taxon>Embryophyta</taxon>
        <taxon>Tracheophyta</taxon>
        <taxon>Spermatophyta</taxon>
        <taxon>Magnoliopsida</taxon>
        <taxon>eudicotyledons</taxon>
        <taxon>Gunneridae</taxon>
        <taxon>Pentapetalae</taxon>
        <taxon>rosids</taxon>
        <taxon>malvids</taxon>
        <taxon>Brassicales</taxon>
        <taxon>Brassicaceae</taxon>
        <taxon>Thlaspideae</taxon>
        <taxon>Thlaspi</taxon>
    </lineage>
</organism>
<evidence type="ECO:0000313" key="2">
    <source>
        <dbReference type="EMBL" id="CAH2061189.1"/>
    </source>
</evidence>
<dbReference type="InterPro" id="IPR051304">
    <property type="entry name" value="SCF_F-box_domain"/>
</dbReference>
<dbReference type="EMBL" id="OU466860">
    <property type="protein sequence ID" value="CAH2061189.1"/>
    <property type="molecule type" value="Genomic_DNA"/>
</dbReference>
<dbReference type="InterPro" id="IPR036047">
    <property type="entry name" value="F-box-like_dom_sf"/>
</dbReference>
<gene>
    <name evidence="2" type="ORF">TAV2_LOCUS13451</name>
</gene>
<reference evidence="2 3" key="1">
    <citation type="submission" date="2022-03" db="EMBL/GenBank/DDBJ databases">
        <authorList>
            <person name="Nunn A."/>
            <person name="Chopra R."/>
            <person name="Nunn A."/>
            <person name="Contreras Garrido A."/>
        </authorList>
    </citation>
    <scope>NUCLEOTIDE SEQUENCE [LARGE SCALE GENOMIC DNA]</scope>
</reference>
<keyword evidence="3" id="KW-1185">Reference proteome</keyword>
<protein>
    <recommendedName>
        <fullName evidence="1">KIB1-4 beta-propeller domain-containing protein</fullName>
    </recommendedName>
</protein>
<name>A0AAU9SF54_THLAR</name>
<sequence length="428" mass="48117">VVKSKHSANLPTEKKTSSTMLDCSLLPDSVSELQLSPSPSEKMAPPAMELSQLPEELLQMISEKLEDCFDVIHARSVCGPWRSIFPFPSCLLRTSYSLPSSTKFPRRSRGSCTLEKFPMFLFRVRSPADVLPSEFFLEAVGQDMSADHMKLPNPIQCSVKVKMGESDPILMNIVDCQILPLGYQYRMVNYDPDSLATRFGGVAFLPLRGGKFVVLIGHSRNLLVFRSAEMRWMRLEGASEAQCKGIIAFRGRFYATFLNGDIFVIDPYTLIPTPLMPSPLTPSQPQRPSNYLFAICDDELFLVEKFNPFPEDEIIDLCRLALRVSVLDEKAGEWAVVTDMGDRVFFSGHYGNVSCSGKDLPDGCGLSKNSIVFTNFGGDVTYAYKYGVHTGREEDDLSFWRFFSENRVNFLKTYSVVTLRVEREAVDT</sequence>
<feature type="domain" description="KIB1-4 beta-propeller" evidence="1">
    <location>
        <begin position="101"/>
        <end position="382"/>
    </location>
</feature>
<evidence type="ECO:0000313" key="3">
    <source>
        <dbReference type="Proteomes" id="UP000836841"/>
    </source>
</evidence>